<evidence type="ECO:0000259" key="4">
    <source>
        <dbReference type="Pfam" id="PF17921"/>
    </source>
</evidence>
<reference evidence="6" key="3">
    <citation type="submission" date="2006-01" db="EMBL/GenBank/DDBJ databases">
        <authorList>
            <person name="Buell R."/>
        </authorList>
    </citation>
    <scope>NUCLEOTIDE SEQUENCE</scope>
</reference>
<dbReference type="InterPro" id="IPR043502">
    <property type="entry name" value="DNA/RNA_pol_sf"/>
</dbReference>
<dbReference type="InterPro" id="IPR043128">
    <property type="entry name" value="Rev_trsase/Diguanyl_cyclase"/>
</dbReference>
<name>Q2QSX4_ORYSJ</name>
<dbReference type="Pfam" id="PF24626">
    <property type="entry name" value="SH3_Tf2-1"/>
    <property type="match status" value="1"/>
</dbReference>
<feature type="compositionally biased region" description="Basic and acidic residues" evidence="1">
    <location>
        <begin position="1087"/>
        <end position="1101"/>
    </location>
</feature>
<dbReference type="Gene3D" id="3.30.70.270">
    <property type="match status" value="2"/>
</dbReference>
<dbReference type="InterPro" id="IPR000477">
    <property type="entry name" value="RT_dom"/>
</dbReference>
<dbReference type="SUPFAM" id="SSF56672">
    <property type="entry name" value="DNA/RNA polymerases"/>
    <property type="match status" value="1"/>
</dbReference>
<feature type="domain" description="Integrase zinc-binding" evidence="4">
    <location>
        <begin position="806"/>
        <end position="842"/>
    </location>
</feature>
<dbReference type="Gene3D" id="3.30.420.10">
    <property type="entry name" value="Ribonuclease H-like superfamily/Ribonuclease H"/>
    <property type="match status" value="1"/>
</dbReference>
<dbReference type="Pfam" id="PF17921">
    <property type="entry name" value="Integrase_H2C2"/>
    <property type="match status" value="1"/>
</dbReference>
<evidence type="ECO:0000259" key="2">
    <source>
        <dbReference type="Pfam" id="PF00078"/>
    </source>
</evidence>
<feature type="compositionally biased region" description="Low complexity" evidence="1">
    <location>
        <begin position="248"/>
        <end position="289"/>
    </location>
</feature>
<feature type="region of interest" description="Disordered" evidence="1">
    <location>
        <begin position="1007"/>
        <end position="1031"/>
    </location>
</feature>
<protein>
    <submittedName>
        <fullName evidence="6">Retrotransposon protein, putative, Ty3-gypsy subclass</fullName>
    </submittedName>
</protein>
<dbReference type="AlphaFoldDB" id="Q2QSX4"/>
<feature type="region of interest" description="Disordered" evidence="1">
    <location>
        <begin position="1062"/>
        <end position="1108"/>
    </location>
</feature>
<dbReference type="Pfam" id="PF17919">
    <property type="entry name" value="RT_RNaseH_2"/>
    <property type="match status" value="1"/>
</dbReference>
<feature type="compositionally biased region" description="Basic and acidic residues" evidence="1">
    <location>
        <begin position="225"/>
        <end position="235"/>
    </location>
</feature>
<dbReference type="EMBL" id="DP000011">
    <property type="protein sequence ID" value="ABA97895.2"/>
    <property type="molecule type" value="Genomic_DNA"/>
</dbReference>
<dbReference type="Pfam" id="PF00078">
    <property type="entry name" value="RVT_1"/>
    <property type="match status" value="1"/>
</dbReference>
<accession>Q2QSX4</accession>
<dbReference type="InterPro" id="IPR036397">
    <property type="entry name" value="RNaseH_sf"/>
</dbReference>
<proteinExistence type="predicted"/>
<feature type="compositionally biased region" description="Polar residues" evidence="1">
    <location>
        <begin position="1062"/>
        <end position="1086"/>
    </location>
</feature>
<reference evidence="6" key="1">
    <citation type="journal article" date="2005" name="BMC Biol.">
        <title>The sequence of rice chromosomes 11 and 12, rich in disease resistance genes and recent gene duplications.</title>
        <authorList>
            <consortium name="The rice chromosomes 11 and 12 sequencing consortia"/>
        </authorList>
    </citation>
    <scope>NUCLEOTIDE SEQUENCE [LARGE SCALE GENOMIC DNA]</scope>
</reference>
<evidence type="ECO:0000259" key="5">
    <source>
        <dbReference type="Pfam" id="PF24626"/>
    </source>
</evidence>
<dbReference type="PANTHER" id="PTHR35046">
    <property type="entry name" value="ZINC KNUCKLE (CCHC-TYPE) FAMILY PROTEIN"/>
    <property type="match status" value="1"/>
</dbReference>
<evidence type="ECO:0000313" key="6">
    <source>
        <dbReference type="EMBL" id="ABA97895.2"/>
    </source>
</evidence>
<reference evidence="6" key="2">
    <citation type="submission" date="2005-04" db="EMBL/GenBank/DDBJ databases">
        <authorList>
            <person name="Buell C.R."/>
            <person name="Wing R.A."/>
            <person name="McCombie W.A."/>
            <person name="Ouyang S."/>
        </authorList>
    </citation>
    <scope>NUCLEOTIDE SEQUENCE</scope>
</reference>
<dbReference type="GO" id="GO:0003676">
    <property type="term" value="F:nucleic acid binding"/>
    <property type="evidence" value="ECO:0007669"/>
    <property type="project" value="InterPro"/>
</dbReference>
<feature type="region of interest" description="Disordered" evidence="1">
    <location>
        <begin position="225"/>
        <end position="298"/>
    </location>
</feature>
<organism evidence="6">
    <name type="scientific">Oryza sativa subsp. japonica</name>
    <name type="common">Rice</name>
    <dbReference type="NCBI Taxonomy" id="39947"/>
    <lineage>
        <taxon>Eukaryota</taxon>
        <taxon>Viridiplantae</taxon>
        <taxon>Streptophyta</taxon>
        <taxon>Embryophyta</taxon>
        <taxon>Tracheophyta</taxon>
        <taxon>Spermatophyta</taxon>
        <taxon>Magnoliopsida</taxon>
        <taxon>Liliopsida</taxon>
        <taxon>Poales</taxon>
        <taxon>Poaceae</taxon>
        <taxon>BOP clade</taxon>
        <taxon>Oryzoideae</taxon>
        <taxon>Oryzeae</taxon>
        <taxon>Oryzinae</taxon>
        <taxon>Oryza</taxon>
        <taxon>Oryza sativa</taxon>
    </lineage>
</organism>
<dbReference type="PANTHER" id="PTHR35046:SF9">
    <property type="entry name" value="RNA-DIRECTED DNA POLYMERASE"/>
    <property type="match status" value="1"/>
</dbReference>
<dbReference type="FunFam" id="3.30.70.270:FF:000020">
    <property type="entry name" value="Transposon Tf2-6 polyprotein-like Protein"/>
    <property type="match status" value="1"/>
</dbReference>
<dbReference type="InterPro" id="IPR056924">
    <property type="entry name" value="SH3_Tf2-1"/>
</dbReference>
<evidence type="ECO:0000256" key="1">
    <source>
        <dbReference type="SAM" id="MobiDB-lite"/>
    </source>
</evidence>
<sequence>MDPAALTSEERWVFIPTAQICPLECNKRFKVVLGIKNSNNVESVYQLLRRSTPVVVEVGPPTSCPPPNRSLSSSHRKIRNPRCCIKWYQSSSCSEDQGSTLNIHHVQGASYNILSAKSLVAVNTSPVGILNTLERMGQDGHDGPARHNHIGHDANSNIAAREEVDYAADTEHDEAIHDNDDSLGKIKFTIPCFDGKYDPDAYLTWELAIDQKFDCHDFPENKRVRAATTEREVQGRRASFRTNISAYRASSSTPSNAAAPPTRAAAPSSSSNKLRPSTTNSTPSPSEPTRGVAGTPSKSSSSVALLARIRDIQCLCCKGFGHVRKDFPSTRIMIVRADGGYSSASDLDEETYALLATNNAGEGRLWQFDKDSLHFGKSNQYSFVHNGKKLVLHPMSPEVILKDELARASKQKNQEHTRSEHHIVANELEKHKKKSTNSVQNNKNEIKLKGSCFIATKSDLDEVDPDTSVCYALEYADVFPKKVPLGLPPIRGIEHQIDLIPGASLPNLSKKDGSWHMCLDCRAINNITIRYRHPIPRLDDMLDELSGSQVFSKIGLHSGYHQIRMKLGDEWKTTFKTKFGLYEWLVMPFGLTNAPSTFMRLMNEVLRAFIGRFVVVYFDDILIYSRSTEDHHDHLRAVFDALHDARLFGNLEKCTICTDRVSFLSYVVTPQGIEVDQAKVKAIYSWSTTVRQEKSFVGLARFYRRFVRDFSTIAAPLHELTKRNVTFTWAAAQRNALDTLKDKLIHTPLLQLPDFNKTFELECDASVIGLGGVLLQEGKPVAYFSEKLSGPSLNYSTYDKELFALEAHGGGLMRHFGVKKTEDNLTDHFFWPTMRRDVERAVLKNNIKMWEECLPHIEFAYNHSQHSTTKKCPFEFLYGLLPRAPIDLLPLPTLERVNIDAKQRTELMLKLHETTKENMERMNTKYKLAGSKGKKHVTFEPGDLVWLHLRKDRFPNLRKSKLLARADGPFKVLQKINDNAYKLELPVDFGVSPTFNIADLKPYLGEEDELESRTTQMREGEDDEDIPSNDTTMPIAQQGLMTRARARELNYQLCVASQPDLTQATQNDENSFSHQKLSCRKPSSATLHREEDGKNKKKMENEGGGWKM</sequence>
<dbReference type="InterPro" id="IPR041588">
    <property type="entry name" value="Integrase_H2C2"/>
</dbReference>
<dbReference type="InterPro" id="IPR041577">
    <property type="entry name" value="RT_RNaseH_2"/>
</dbReference>
<evidence type="ECO:0000259" key="3">
    <source>
        <dbReference type="Pfam" id="PF17919"/>
    </source>
</evidence>
<feature type="domain" description="Reverse transcriptase/retrotransposon-derived protein RNase H-like" evidence="3">
    <location>
        <begin position="729"/>
        <end position="805"/>
    </location>
</feature>
<feature type="domain" description="Tf2-1-like SH3-like" evidence="5">
    <location>
        <begin position="942"/>
        <end position="1003"/>
    </location>
</feature>
<dbReference type="CDD" id="cd01647">
    <property type="entry name" value="RT_LTR"/>
    <property type="match status" value="1"/>
</dbReference>
<gene>
    <name evidence="6" type="ordered locus">LOC_Os12g22610</name>
</gene>
<feature type="domain" description="Reverse transcriptase" evidence="2">
    <location>
        <begin position="509"/>
        <end position="667"/>
    </location>
</feature>